<protein>
    <submittedName>
        <fullName evidence="2">Uncharacterized protein</fullName>
    </submittedName>
</protein>
<reference evidence="2" key="1">
    <citation type="submission" date="2021-01" db="EMBL/GenBank/DDBJ databases">
        <authorList>
            <person name="Zahm M."/>
            <person name="Roques C."/>
            <person name="Cabau C."/>
            <person name="Klopp C."/>
            <person name="Donnadieu C."/>
            <person name="Jouanno E."/>
            <person name="Lampietro C."/>
            <person name="Louis A."/>
            <person name="Herpin A."/>
            <person name="Echchiki A."/>
            <person name="Berthelot C."/>
            <person name="Parey E."/>
            <person name="Roest-Crollius H."/>
            <person name="Braasch I."/>
            <person name="Postlethwait J."/>
            <person name="Bobe J."/>
            <person name="Montfort J."/>
            <person name="Bouchez O."/>
            <person name="Begum T."/>
            <person name="Mejri S."/>
            <person name="Adams A."/>
            <person name="Chen W.-J."/>
            <person name="Guiguen Y."/>
        </authorList>
    </citation>
    <scope>NUCLEOTIDE SEQUENCE</scope>
    <source>
        <tissue evidence="2">Blood</tissue>
    </source>
</reference>
<gene>
    <name evidence="2" type="ORF">AGOR_G00047410</name>
</gene>
<feature type="compositionally biased region" description="Basic and acidic residues" evidence="1">
    <location>
        <begin position="51"/>
        <end position="62"/>
    </location>
</feature>
<keyword evidence="3" id="KW-1185">Reference proteome</keyword>
<name>A0A8T3DW55_9TELE</name>
<comment type="caution">
    <text evidence="2">The sequence shown here is derived from an EMBL/GenBank/DDBJ whole genome shotgun (WGS) entry which is preliminary data.</text>
</comment>
<proteinExistence type="predicted"/>
<accession>A0A8T3DW55</accession>
<sequence length="76" mass="7954">MAESSSVYLGILFPVIRGTSAPPPPSLVSPSSIPTVQNILNPPPTPPKKKPQSDKARSERGPHSVFSASLLCTCSV</sequence>
<evidence type="ECO:0000313" key="2">
    <source>
        <dbReference type="EMBL" id="KAI1900186.1"/>
    </source>
</evidence>
<evidence type="ECO:0000256" key="1">
    <source>
        <dbReference type="SAM" id="MobiDB-lite"/>
    </source>
</evidence>
<dbReference type="EMBL" id="JAERUA010000004">
    <property type="protein sequence ID" value="KAI1900186.1"/>
    <property type="molecule type" value="Genomic_DNA"/>
</dbReference>
<organism evidence="2 3">
    <name type="scientific">Albula goreensis</name>
    <dbReference type="NCBI Taxonomy" id="1534307"/>
    <lineage>
        <taxon>Eukaryota</taxon>
        <taxon>Metazoa</taxon>
        <taxon>Chordata</taxon>
        <taxon>Craniata</taxon>
        <taxon>Vertebrata</taxon>
        <taxon>Euteleostomi</taxon>
        <taxon>Actinopterygii</taxon>
        <taxon>Neopterygii</taxon>
        <taxon>Teleostei</taxon>
        <taxon>Albuliformes</taxon>
        <taxon>Albulidae</taxon>
        <taxon>Albula</taxon>
    </lineage>
</organism>
<feature type="region of interest" description="Disordered" evidence="1">
    <location>
        <begin position="18"/>
        <end position="64"/>
    </location>
</feature>
<dbReference type="Proteomes" id="UP000829720">
    <property type="component" value="Unassembled WGS sequence"/>
</dbReference>
<dbReference type="AlphaFoldDB" id="A0A8T3DW55"/>
<evidence type="ECO:0000313" key="3">
    <source>
        <dbReference type="Proteomes" id="UP000829720"/>
    </source>
</evidence>